<evidence type="ECO:0000313" key="2">
    <source>
        <dbReference type="Proteomes" id="UP000439113"/>
    </source>
</evidence>
<dbReference type="AlphaFoldDB" id="A0A6N8DPZ3"/>
<dbReference type="OrthoDB" id="7877390at2"/>
<evidence type="ECO:0000313" key="1">
    <source>
        <dbReference type="EMBL" id="MTV32368.1"/>
    </source>
</evidence>
<name>A0A6N8DPZ3_RHOAC</name>
<evidence type="ECO:0008006" key="3">
    <source>
        <dbReference type="Google" id="ProtNLM"/>
    </source>
</evidence>
<proteinExistence type="predicted"/>
<comment type="caution">
    <text evidence="1">The sequence shown here is derived from an EMBL/GenBank/DDBJ whole genome shotgun (WGS) entry which is preliminary data.</text>
</comment>
<accession>A0A6N8DPZ3</accession>
<sequence length="213" mass="22524">MNAQDRQRLAELAPFFVAGRLDPQERAAFERALADDPELARNVEAARAERDEIVALNEALPAPSARAVQKLFEALDAEPARTSLWARLDLGARLGDFFSPRALGWVAAAACLLVAVEAGFLAQPAPGPGGYSTASREEAGLEGRFALVAFAPEATMEKIAAFLARNGAQIVGGPRAGFFQVKLGGSDMSEDDAAKKLEALRASGLVTFAQKKG</sequence>
<dbReference type="RefSeq" id="WP_155447061.1">
    <property type="nucleotide sequence ID" value="NZ_JAOQNR010000016.1"/>
</dbReference>
<gene>
    <name evidence="1" type="ORF">GJ654_15370</name>
</gene>
<dbReference type="EMBL" id="WNKS01000016">
    <property type="protein sequence ID" value="MTV32368.1"/>
    <property type="molecule type" value="Genomic_DNA"/>
</dbReference>
<dbReference type="Proteomes" id="UP000439113">
    <property type="component" value="Unassembled WGS sequence"/>
</dbReference>
<reference evidence="1 2" key="1">
    <citation type="submission" date="2019-11" db="EMBL/GenBank/DDBJ databases">
        <title>Whole-genome sequence of a Rhodoblastus acidophilus DSM 142.</title>
        <authorList>
            <person name="Kyndt J.A."/>
            <person name="Meyer T.E."/>
        </authorList>
    </citation>
    <scope>NUCLEOTIDE SEQUENCE [LARGE SCALE GENOMIC DNA]</scope>
    <source>
        <strain evidence="1 2">DSM 142</strain>
    </source>
</reference>
<protein>
    <recommendedName>
        <fullName evidence="3">Zinc-finger domain-containing protein</fullName>
    </recommendedName>
</protein>
<organism evidence="1 2">
    <name type="scientific">Rhodoblastus acidophilus</name>
    <name type="common">Rhodopseudomonas acidophila</name>
    <dbReference type="NCBI Taxonomy" id="1074"/>
    <lineage>
        <taxon>Bacteria</taxon>
        <taxon>Pseudomonadati</taxon>
        <taxon>Pseudomonadota</taxon>
        <taxon>Alphaproteobacteria</taxon>
        <taxon>Hyphomicrobiales</taxon>
        <taxon>Rhodoblastaceae</taxon>
        <taxon>Rhodoblastus</taxon>
    </lineage>
</organism>